<proteinExistence type="predicted"/>
<reference evidence="1" key="2">
    <citation type="journal article" date="2015" name="Fish Shellfish Immunol.">
        <title>Early steps in the European eel (Anguilla anguilla)-Vibrio vulnificus interaction in the gills: Role of the RtxA13 toxin.</title>
        <authorList>
            <person name="Callol A."/>
            <person name="Pajuelo D."/>
            <person name="Ebbesson L."/>
            <person name="Teles M."/>
            <person name="MacKenzie S."/>
            <person name="Amaro C."/>
        </authorList>
    </citation>
    <scope>NUCLEOTIDE SEQUENCE</scope>
</reference>
<reference evidence="1" key="1">
    <citation type="submission" date="2014-11" db="EMBL/GenBank/DDBJ databases">
        <authorList>
            <person name="Amaro Gonzalez C."/>
        </authorList>
    </citation>
    <scope>NUCLEOTIDE SEQUENCE</scope>
</reference>
<protein>
    <submittedName>
        <fullName evidence="1">Uncharacterized protein</fullName>
    </submittedName>
</protein>
<accession>A0A0E9QD88</accession>
<sequence>MAAMGRLAERGDNCSVSACRPSSQRRAVCIIHSPSTGP</sequence>
<name>A0A0E9QD88_ANGAN</name>
<organism evidence="1">
    <name type="scientific">Anguilla anguilla</name>
    <name type="common">European freshwater eel</name>
    <name type="synonym">Muraena anguilla</name>
    <dbReference type="NCBI Taxonomy" id="7936"/>
    <lineage>
        <taxon>Eukaryota</taxon>
        <taxon>Metazoa</taxon>
        <taxon>Chordata</taxon>
        <taxon>Craniata</taxon>
        <taxon>Vertebrata</taxon>
        <taxon>Euteleostomi</taxon>
        <taxon>Actinopterygii</taxon>
        <taxon>Neopterygii</taxon>
        <taxon>Teleostei</taxon>
        <taxon>Anguilliformes</taxon>
        <taxon>Anguillidae</taxon>
        <taxon>Anguilla</taxon>
    </lineage>
</organism>
<dbReference type="AlphaFoldDB" id="A0A0E9QD88"/>
<dbReference type="EMBL" id="GBXM01093838">
    <property type="protein sequence ID" value="JAH14739.1"/>
    <property type="molecule type" value="Transcribed_RNA"/>
</dbReference>
<evidence type="ECO:0000313" key="1">
    <source>
        <dbReference type="EMBL" id="JAH14739.1"/>
    </source>
</evidence>